<evidence type="ECO:0000313" key="3">
    <source>
        <dbReference type="Proteomes" id="UP001272137"/>
    </source>
</evidence>
<comment type="caution">
    <text evidence="2">The sequence shown here is derived from an EMBL/GenBank/DDBJ whole genome shotgun (WGS) entry which is preliminary data.</text>
</comment>
<protein>
    <submittedName>
        <fullName evidence="2">Uncharacterized protein</fullName>
    </submittedName>
</protein>
<dbReference type="AlphaFoldDB" id="A0AAW9CK47"/>
<sequence>MRARWPVYARSIRETARQATLRASGGGPATGRRRFVSGVCARRENTRPPRRSGAAAGLRQGGR</sequence>
<evidence type="ECO:0000256" key="1">
    <source>
        <dbReference type="SAM" id="MobiDB-lite"/>
    </source>
</evidence>
<name>A0AAW9CK47_BURTH</name>
<dbReference type="Proteomes" id="UP001272137">
    <property type="component" value="Unassembled WGS sequence"/>
</dbReference>
<accession>A0AAW9CK47</accession>
<reference evidence="2" key="1">
    <citation type="submission" date="2018-08" db="EMBL/GenBank/DDBJ databases">
        <title>Identification of Burkholderia cepacia strains that express a Burkholderia pseudomallei-like capsular polysaccharide.</title>
        <authorList>
            <person name="Burtnick M.N."/>
            <person name="Vongsouvath M."/>
            <person name="Newton P."/>
            <person name="Wuthiekanun V."/>
            <person name="Limmathurotsakul D."/>
            <person name="Brett P.J."/>
            <person name="Chantratita N."/>
            <person name="Dance D.A."/>
        </authorList>
    </citation>
    <scope>NUCLEOTIDE SEQUENCE</scope>
    <source>
        <strain evidence="2">SBXCC001</strain>
    </source>
</reference>
<gene>
    <name evidence="2" type="ORF">C7S16_5592</name>
</gene>
<evidence type="ECO:0000313" key="2">
    <source>
        <dbReference type="EMBL" id="MDW9250880.1"/>
    </source>
</evidence>
<proteinExistence type="predicted"/>
<dbReference type="EMBL" id="QXCT01000001">
    <property type="protein sequence ID" value="MDW9250880.1"/>
    <property type="molecule type" value="Genomic_DNA"/>
</dbReference>
<feature type="region of interest" description="Disordered" evidence="1">
    <location>
        <begin position="41"/>
        <end position="63"/>
    </location>
</feature>
<organism evidence="2 3">
    <name type="scientific">Burkholderia thailandensis</name>
    <dbReference type="NCBI Taxonomy" id="57975"/>
    <lineage>
        <taxon>Bacteria</taxon>
        <taxon>Pseudomonadati</taxon>
        <taxon>Pseudomonadota</taxon>
        <taxon>Betaproteobacteria</taxon>
        <taxon>Burkholderiales</taxon>
        <taxon>Burkholderiaceae</taxon>
        <taxon>Burkholderia</taxon>
        <taxon>pseudomallei group</taxon>
    </lineage>
</organism>